<dbReference type="EMBL" id="SOEZ01000031">
    <property type="protein sequence ID" value="TFB52832.1"/>
    <property type="molecule type" value="Genomic_DNA"/>
</dbReference>
<accession>A0A4R8UHI6</accession>
<sequence length="106" mass="11966">MAVKRINAYFTGVTETDDGDFLTAESVAVISTVDEHDQYTEVLRLPAGDVIRAEEFTFDSDDYDILFDRVVDELDSTVEDYAQENGLTITGRDSDDQFSWDVEPAR</sequence>
<dbReference type="OrthoDB" id="9879677at2"/>
<evidence type="ECO:0000256" key="1">
    <source>
        <dbReference type="SAM" id="MobiDB-lite"/>
    </source>
</evidence>
<organism evidence="2 3">
    <name type="scientific">Cryobacterium tagatosivorans</name>
    <dbReference type="NCBI Taxonomy" id="1259199"/>
    <lineage>
        <taxon>Bacteria</taxon>
        <taxon>Bacillati</taxon>
        <taxon>Actinomycetota</taxon>
        <taxon>Actinomycetes</taxon>
        <taxon>Micrococcales</taxon>
        <taxon>Microbacteriaceae</taxon>
        <taxon>Cryobacterium</taxon>
    </lineage>
</organism>
<reference evidence="2 3" key="1">
    <citation type="submission" date="2019-03" db="EMBL/GenBank/DDBJ databases">
        <title>Genomics of glacier-inhabiting Cryobacterium strains.</title>
        <authorList>
            <person name="Liu Q."/>
            <person name="Xin Y.-H."/>
        </authorList>
    </citation>
    <scope>NUCLEOTIDE SEQUENCE [LARGE SCALE GENOMIC DNA]</scope>
    <source>
        <strain evidence="2 3">Sr47</strain>
    </source>
</reference>
<comment type="caution">
    <text evidence="2">The sequence shown here is derived from an EMBL/GenBank/DDBJ whole genome shotgun (WGS) entry which is preliminary data.</text>
</comment>
<feature type="region of interest" description="Disordered" evidence="1">
    <location>
        <begin position="85"/>
        <end position="106"/>
    </location>
</feature>
<gene>
    <name evidence="2" type="ORF">E3O23_05910</name>
</gene>
<dbReference type="RefSeq" id="WP_134489103.1">
    <property type="nucleotide sequence ID" value="NZ_SOEZ01000031.1"/>
</dbReference>
<evidence type="ECO:0000313" key="3">
    <source>
        <dbReference type="Proteomes" id="UP000297866"/>
    </source>
</evidence>
<name>A0A4R8UHI6_9MICO</name>
<dbReference type="AlphaFoldDB" id="A0A4R8UHI6"/>
<evidence type="ECO:0000313" key="2">
    <source>
        <dbReference type="EMBL" id="TFB52832.1"/>
    </source>
</evidence>
<protein>
    <submittedName>
        <fullName evidence="2">Uncharacterized protein</fullName>
    </submittedName>
</protein>
<dbReference type="Proteomes" id="UP000297866">
    <property type="component" value="Unassembled WGS sequence"/>
</dbReference>
<keyword evidence="3" id="KW-1185">Reference proteome</keyword>
<proteinExistence type="predicted"/>